<dbReference type="GO" id="GO:0006754">
    <property type="term" value="P:ATP biosynthetic process"/>
    <property type="evidence" value="ECO:0007669"/>
    <property type="project" value="UniProtKB-KW"/>
</dbReference>
<accession>A0ABD8AII4</accession>
<dbReference type="RefSeq" id="WP_284524496.1">
    <property type="nucleotide sequence ID" value="NZ_CP103991.1"/>
</dbReference>
<evidence type="ECO:0000256" key="7">
    <source>
        <dbReference type="ARBA" id="ARBA00023196"/>
    </source>
</evidence>
<evidence type="ECO:0000256" key="1">
    <source>
        <dbReference type="ARBA" id="ARBA00004170"/>
    </source>
</evidence>
<evidence type="ECO:0000256" key="6">
    <source>
        <dbReference type="ARBA" id="ARBA00023136"/>
    </source>
</evidence>
<keyword evidence="7" id="KW-0139">CF(1)</keyword>
<organism evidence="9 10">
    <name type="scientific">Mycoplasmopsis cynos</name>
    <dbReference type="NCBI Taxonomy" id="171284"/>
    <lineage>
        <taxon>Bacteria</taxon>
        <taxon>Bacillati</taxon>
        <taxon>Mycoplasmatota</taxon>
        <taxon>Mycoplasmoidales</taxon>
        <taxon>Metamycoplasmataceae</taxon>
        <taxon>Mycoplasmopsis</taxon>
    </lineage>
</organism>
<keyword evidence="4" id="KW-0375">Hydrogen ion transport</keyword>
<protein>
    <recommendedName>
        <fullName evidence="11">ATP synthase gamma chain</fullName>
    </recommendedName>
</protein>
<name>A0ABD8AII4_9BACT</name>
<proteinExistence type="inferred from homology"/>
<keyword evidence="5" id="KW-0406">Ion transport</keyword>
<sequence length="297" mass="35209">MHIKDLLQKKRNLENIHVKVNNDKNILLINILNLTRKLSFYVDNALLNSKLLDGLKEKYNIKNNFIQSNKFTQLKHKIKKPRELYIYLTEEQKYGTDSYSRYENEILKRSKDSSIDFISIGERSKNFIESNKLNLLRYFDNSSYPNLTKILTKTIKILFVENNYSKVNFVINSSKNYKDPFTILPLENFDVDKLLQLKEKTEWNNSLKDYKIYPNIENFIEAQIFVYLENVINSLIVESSFYNAKNNLVTIDKKIKQIDEELLIVTKRVNRAKQEKQIEEIILLTQKKKTIFDEGGN</sequence>
<dbReference type="InterPro" id="IPR035968">
    <property type="entry name" value="ATP_synth_F1_ATPase_gsu"/>
</dbReference>
<dbReference type="Gene3D" id="3.40.1380.10">
    <property type="match status" value="1"/>
</dbReference>
<evidence type="ECO:0000313" key="10">
    <source>
        <dbReference type="Proteomes" id="UP001327314"/>
    </source>
</evidence>
<comment type="similarity">
    <text evidence="2">Belongs to the ATPase gamma chain family.</text>
</comment>
<evidence type="ECO:0000256" key="4">
    <source>
        <dbReference type="ARBA" id="ARBA00022781"/>
    </source>
</evidence>
<dbReference type="EMBL" id="CP141046">
    <property type="protein sequence ID" value="WQQ19794.1"/>
    <property type="molecule type" value="Genomic_DNA"/>
</dbReference>
<reference evidence="9 10" key="1">
    <citation type="submission" date="2023-12" db="EMBL/GenBank/DDBJ databases">
        <title>Hybrid Genome Assemblies of Mycoplasma cynos and Mycoplasma felis isolated from Dogs and Cats with Infectious Respiratory Disease.</title>
        <authorList>
            <person name="Framst I."/>
            <person name="Cai H."/>
            <person name="Ramesh P."/>
            <person name="Maboni G."/>
        </authorList>
    </citation>
    <scope>NUCLEOTIDE SEQUENCE [LARGE SCALE GENOMIC DNA]</scope>
    <source>
        <strain evidence="9 10">30510</strain>
    </source>
</reference>
<keyword evidence="6" id="KW-0472">Membrane</keyword>
<comment type="subcellular location">
    <subcellularLocation>
        <location evidence="1">Membrane</location>
        <topology evidence="1">Peripheral membrane protein</topology>
    </subcellularLocation>
</comment>
<evidence type="ECO:0000313" key="9">
    <source>
        <dbReference type="EMBL" id="WQQ19794.1"/>
    </source>
</evidence>
<dbReference type="NCBIfam" id="NF045933">
    <property type="entry name" value="MSC_0622_gamma"/>
    <property type="match status" value="1"/>
</dbReference>
<evidence type="ECO:0000256" key="8">
    <source>
        <dbReference type="ARBA" id="ARBA00023310"/>
    </source>
</evidence>
<keyword evidence="3" id="KW-0813">Transport</keyword>
<dbReference type="SUPFAM" id="SSF52943">
    <property type="entry name" value="ATP synthase (F1-ATPase), gamma subunit"/>
    <property type="match status" value="1"/>
</dbReference>
<dbReference type="AlphaFoldDB" id="A0ABD8AII4"/>
<evidence type="ECO:0008006" key="11">
    <source>
        <dbReference type="Google" id="ProtNLM"/>
    </source>
</evidence>
<evidence type="ECO:0000256" key="3">
    <source>
        <dbReference type="ARBA" id="ARBA00022448"/>
    </source>
</evidence>
<dbReference type="GO" id="GO:1902600">
    <property type="term" value="P:proton transmembrane transport"/>
    <property type="evidence" value="ECO:0007669"/>
    <property type="project" value="UniProtKB-KW"/>
</dbReference>
<gene>
    <name evidence="9" type="ORF">RRG46_03015</name>
</gene>
<dbReference type="Proteomes" id="UP001327314">
    <property type="component" value="Chromosome"/>
</dbReference>
<dbReference type="GO" id="GO:0045259">
    <property type="term" value="C:proton-transporting ATP synthase complex"/>
    <property type="evidence" value="ECO:0007669"/>
    <property type="project" value="UniProtKB-KW"/>
</dbReference>
<evidence type="ECO:0000256" key="5">
    <source>
        <dbReference type="ARBA" id="ARBA00023065"/>
    </source>
</evidence>
<keyword evidence="8" id="KW-0066">ATP synthesis</keyword>
<evidence type="ECO:0000256" key="2">
    <source>
        <dbReference type="ARBA" id="ARBA00007681"/>
    </source>
</evidence>